<dbReference type="InterPro" id="IPR036291">
    <property type="entry name" value="NAD(P)-bd_dom_sf"/>
</dbReference>
<name>A0AA39L533_SARSR</name>
<sequence>MASFTGKVVAITGAGSGIGLATAQQLFSRGAKLSLSDRSSISLEQAAQAILEANPARDKEDLMTTTVDVMFSAQVSSWIEQTVSRFGKLDGAVNSAGITAVKTGRVRDLTDENWALCMNINAAGVFYSMRAEILAMVNGGSIVNTASVAGLIAVPMAAEYSASKHAVVGLTKTAAREEGKSGIRVNAVAPGQINTPMTQGVSPEFKDFMKQKAAAQPISRQGRPEEVAEVIIFLLSDASSYMTGEIIRIDGGATV</sequence>
<evidence type="ECO:0000256" key="3">
    <source>
        <dbReference type="ARBA" id="ARBA00023002"/>
    </source>
</evidence>
<dbReference type="Proteomes" id="UP001175261">
    <property type="component" value="Unassembled WGS sequence"/>
</dbReference>
<comment type="caution">
    <text evidence="4">The sequence shown here is derived from an EMBL/GenBank/DDBJ whole genome shotgun (WGS) entry which is preliminary data.</text>
</comment>
<protein>
    <submittedName>
        <fullName evidence="4">Uncharacterized protein</fullName>
    </submittedName>
</protein>
<dbReference type="PANTHER" id="PTHR24321">
    <property type="entry name" value="DEHYDROGENASES, SHORT CHAIN"/>
    <property type="match status" value="1"/>
</dbReference>
<dbReference type="PRINTS" id="PR00080">
    <property type="entry name" value="SDRFAMILY"/>
</dbReference>
<dbReference type="FunFam" id="3.40.50.720:FF:000084">
    <property type="entry name" value="Short-chain dehydrogenase reductase"/>
    <property type="match status" value="1"/>
</dbReference>
<gene>
    <name evidence="4" type="ORF">NLU13_8317</name>
</gene>
<organism evidence="4 5">
    <name type="scientific">Sarocladium strictum</name>
    <name type="common">Black bundle disease fungus</name>
    <name type="synonym">Acremonium strictum</name>
    <dbReference type="NCBI Taxonomy" id="5046"/>
    <lineage>
        <taxon>Eukaryota</taxon>
        <taxon>Fungi</taxon>
        <taxon>Dikarya</taxon>
        <taxon>Ascomycota</taxon>
        <taxon>Pezizomycotina</taxon>
        <taxon>Sordariomycetes</taxon>
        <taxon>Hypocreomycetidae</taxon>
        <taxon>Hypocreales</taxon>
        <taxon>Sarocladiaceae</taxon>
        <taxon>Sarocladium</taxon>
    </lineage>
</organism>
<evidence type="ECO:0000256" key="1">
    <source>
        <dbReference type="ARBA" id="ARBA00006484"/>
    </source>
</evidence>
<evidence type="ECO:0000313" key="4">
    <source>
        <dbReference type="EMBL" id="KAK0384229.1"/>
    </source>
</evidence>
<dbReference type="AlphaFoldDB" id="A0AA39L533"/>
<dbReference type="PANTHER" id="PTHR24321:SF8">
    <property type="entry name" value="ESTRADIOL 17-BETA-DEHYDROGENASE 8-RELATED"/>
    <property type="match status" value="1"/>
</dbReference>
<keyword evidence="3" id="KW-0560">Oxidoreductase</keyword>
<reference evidence="4" key="1">
    <citation type="submission" date="2022-10" db="EMBL/GenBank/DDBJ databases">
        <title>Determination and structural analysis of whole genome sequence of Sarocladium strictum F4-1.</title>
        <authorList>
            <person name="Hu L."/>
            <person name="Jiang Y."/>
        </authorList>
    </citation>
    <scope>NUCLEOTIDE SEQUENCE</scope>
    <source>
        <strain evidence="4">F4-1</strain>
    </source>
</reference>
<keyword evidence="5" id="KW-1185">Reference proteome</keyword>
<dbReference type="SUPFAM" id="SSF51735">
    <property type="entry name" value="NAD(P)-binding Rossmann-fold domains"/>
    <property type="match status" value="1"/>
</dbReference>
<dbReference type="Pfam" id="PF13561">
    <property type="entry name" value="adh_short_C2"/>
    <property type="match status" value="1"/>
</dbReference>
<dbReference type="EMBL" id="JAPDFR010000008">
    <property type="protein sequence ID" value="KAK0384229.1"/>
    <property type="molecule type" value="Genomic_DNA"/>
</dbReference>
<keyword evidence="2" id="KW-0521">NADP</keyword>
<evidence type="ECO:0000313" key="5">
    <source>
        <dbReference type="Proteomes" id="UP001175261"/>
    </source>
</evidence>
<dbReference type="InterPro" id="IPR002347">
    <property type="entry name" value="SDR_fam"/>
</dbReference>
<dbReference type="PRINTS" id="PR00081">
    <property type="entry name" value="GDHRDH"/>
</dbReference>
<dbReference type="InterPro" id="IPR020904">
    <property type="entry name" value="Sc_DH/Rdtase_CS"/>
</dbReference>
<dbReference type="PROSITE" id="PS00061">
    <property type="entry name" value="ADH_SHORT"/>
    <property type="match status" value="1"/>
</dbReference>
<comment type="similarity">
    <text evidence="1">Belongs to the short-chain dehydrogenases/reductases (SDR) family.</text>
</comment>
<proteinExistence type="inferred from homology"/>
<accession>A0AA39L533</accession>
<dbReference type="GO" id="GO:0016491">
    <property type="term" value="F:oxidoreductase activity"/>
    <property type="evidence" value="ECO:0007669"/>
    <property type="project" value="UniProtKB-KW"/>
</dbReference>
<dbReference type="Gene3D" id="3.40.50.720">
    <property type="entry name" value="NAD(P)-binding Rossmann-like Domain"/>
    <property type="match status" value="1"/>
</dbReference>
<evidence type="ECO:0000256" key="2">
    <source>
        <dbReference type="ARBA" id="ARBA00022857"/>
    </source>
</evidence>